<dbReference type="InterPro" id="IPR036259">
    <property type="entry name" value="MFS_trans_sf"/>
</dbReference>
<keyword evidence="2" id="KW-1133">Transmembrane helix</keyword>
<proteinExistence type="predicted"/>
<evidence type="ECO:0000256" key="2">
    <source>
        <dbReference type="SAM" id="Phobius"/>
    </source>
</evidence>
<keyword evidence="2" id="KW-0472">Membrane</keyword>
<organism evidence="3 4">
    <name type="scientific">Prorocentrum cordatum</name>
    <dbReference type="NCBI Taxonomy" id="2364126"/>
    <lineage>
        <taxon>Eukaryota</taxon>
        <taxon>Sar</taxon>
        <taxon>Alveolata</taxon>
        <taxon>Dinophyceae</taxon>
        <taxon>Prorocentrales</taxon>
        <taxon>Prorocentraceae</taxon>
        <taxon>Prorocentrum</taxon>
    </lineage>
</organism>
<feature type="transmembrane region" description="Helical" evidence="2">
    <location>
        <begin position="71"/>
        <end position="89"/>
    </location>
</feature>
<evidence type="ECO:0008006" key="5">
    <source>
        <dbReference type="Google" id="ProtNLM"/>
    </source>
</evidence>
<sequence length="121" mass="12769">MGICAGSIFKLVPIYVPEALGGAVGWIGGLGAFGSFALPPVLGMFVTTQGKRGYLGGGNLEDRGSRYKNGFIVYTGLALIGWGIVMSLVRQKRLEENSDHSSEDSSGYSSDGSEDSDEKDQ</sequence>
<comment type="caution">
    <text evidence="3">The sequence shown here is derived from an EMBL/GenBank/DDBJ whole genome shotgun (WGS) entry which is preliminary data.</text>
</comment>
<keyword evidence="4" id="KW-1185">Reference proteome</keyword>
<keyword evidence="2" id="KW-0812">Transmembrane</keyword>
<feature type="region of interest" description="Disordered" evidence="1">
    <location>
        <begin position="95"/>
        <end position="121"/>
    </location>
</feature>
<dbReference type="Proteomes" id="UP001189429">
    <property type="component" value="Unassembled WGS sequence"/>
</dbReference>
<dbReference type="SUPFAM" id="SSF103473">
    <property type="entry name" value="MFS general substrate transporter"/>
    <property type="match status" value="1"/>
</dbReference>
<evidence type="ECO:0000256" key="1">
    <source>
        <dbReference type="SAM" id="MobiDB-lite"/>
    </source>
</evidence>
<accession>A0ABN9SIB9</accession>
<name>A0ABN9SIB9_9DINO</name>
<feature type="transmembrane region" description="Helical" evidence="2">
    <location>
        <begin position="23"/>
        <end position="46"/>
    </location>
</feature>
<evidence type="ECO:0000313" key="3">
    <source>
        <dbReference type="EMBL" id="CAK0831431.1"/>
    </source>
</evidence>
<evidence type="ECO:0000313" key="4">
    <source>
        <dbReference type="Proteomes" id="UP001189429"/>
    </source>
</evidence>
<protein>
    <recommendedName>
        <fullName evidence="5">Monocarboxylate transporter</fullName>
    </recommendedName>
</protein>
<reference evidence="3" key="1">
    <citation type="submission" date="2023-10" db="EMBL/GenBank/DDBJ databases">
        <authorList>
            <person name="Chen Y."/>
            <person name="Shah S."/>
            <person name="Dougan E. K."/>
            <person name="Thang M."/>
            <person name="Chan C."/>
        </authorList>
    </citation>
    <scope>NUCLEOTIDE SEQUENCE [LARGE SCALE GENOMIC DNA]</scope>
</reference>
<dbReference type="Gene3D" id="1.20.1250.20">
    <property type="entry name" value="MFS general substrate transporter like domains"/>
    <property type="match status" value="1"/>
</dbReference>
<dbReference type="EMBL" id="CAUYUJ010011248">
    <property type="protein sequence ID" value="CAK0831431.1"/>
    <property type="molecule type" value="Genomic_DNA"/>
</dbReference>
<gene>
    <name evidence="3" type="ORF">PCOR1329_LOCUS29752</name>
</gene>
<feature type="compositionally biased region" description="Acidic residues" evidence="1">
    <location>
        <begin position="112"/>
        <end position="121"/>
    </location>
</feature>